<comment type="caution">
    <text evidence="1">The sequence shown here is derived from an EMBL/GenBank/DDBJ whole genome shotgun (WGS) entry which is preliminary data.</text>
</comment>
<dbReference type="EMBL" id="QNTT01000018">
    <property type="protein sequence ID" value="RBA36812.1"/>
    <property type="molecule type" value="Genomic_DNA"/>
</dbReference>
<proteinExistence type="predicted"/>
<sequence>MLSLNLKTVIRWIRGTSLPLRDLSVSETVDARGFPQAHITDSKRHQLAVANLVDGSGVVEPDRISAWTRQVAGLDRLRVSFACDSTTSAPPLLGGLFSAQTKAERKDLTELASIVAVDAPALYDAAALAGLPARPARESDVAGRCGHLLAAAVRTIPDLTELTWHESARSVQVGSVECISFTVSCSDPASGVEASADLSEVLAEWDAGGHIWRTRWMRPFVDPDSVSAIEAADGGRVWSTVTVAGGHEIAHLFLQALRPRTRLRVRHESGRQGVMLAANLGLGVAGFQHATIDTELPR</sequence>
<evidence type="ECO:0000313" key="2">
    <source>
        <dbReference type="Proteomes" id="UP000252187"/>
    </source>
</evidence>
<gene>
    <name evidence="1" type="ORF">DQ226_08470</name>
</gene>
<dbReference type="Proteomes" id="UP000252187">
    <property type="component" value="Unassembled WGS sequence"/>
</dbReference>
<organism evidence="1 2">
    <name type="scientific">Dietzia maris</name>
    <dbReference type="NCBI Taxonomy" id="37915"/>
    <lineage>
        <taxon>Bacteria</taxon>
        <taxon>Bacillati</taxon>
        <taxon>Actinomycetota</taxon>
        <taxon>Actinomycetes</taxon>
        <taxon>Mycobacteriales</taxon>
        <taxon>Dietziaceae</taxon>
        <taxon>Dietzia</taxon>
    </lineage>
</organism>
<name>A0A365PA99_9ACTN</name>
<accession>A0A365PA99</accession>
<reference evidence="1 2" key="1">
    <citation type="submission" date="2018-06" db="EMBL/GenBank/DDBJ databases">
        <title>Whole genome sequencing of four bacterial strains from South Shetland trench revealing bio-synthetic gene clusters.</title>
        <authorList>
            <person name="Abdel-Mageed W.M."/>
            <person name="Lehri B."/>
            <person name="Jarmusch S.A."/>
            <person name="Miranda K."/>
            <person name="Goodfellow M."/>
            <person name="Jaspars M."/>
            <person name="Karlyshev A.V."/>
        </authorList>
    </citation>
    <scope>NUCLEOTIDE SEQUENCE [LARGE SCALE GENOMIC DNA]</scope>
    <source>
        <strain evidence="1 2">SST1</strain>
    </source>
</reference>
<dbReference type="AlphaFoldDB" id="A0A365PA99"/>
<protein>
    <submittedName>
        <fullName evidence="1">Uncharacterized protein</fullName>
    </submittedName>
</protein>
<evidence type="ECO:0000313" key="1">
    <source>
        <dbReference type="EMBL" id="RBA36812.1"/>
    </source>
</evidence>